<dbReference type="InterPro" id="IPR057253">
    <property type="entry name" value="CoiA-like_N"/>
</dbReference>
<sequence length="416" mass="48637">MITQENACYKNELWCVYELKDAQGNYYEETRLKMRKASQNNEFVCPDCGEYLVLCAGNKVEPYFRHHENANCPVRTNGQGSRHLLARRLLFQAAKRSFPNAEITCSRQGGKYISDIFIKDGNMKMVLEYAGQDVKLELWEKKHAYYKEEGIMDLWFLNGKKYADDVLATFEYLIYSNQGIILLLDMEDQEIRLKQRCTIPFNQSERVFTKSFKLEEITIDPSGKINCPFETCKNQFIEDVEEILKSKKRAYQYNADSGIFDKNPYREREAEKESVQKIVQKSGEVIEVNREHKRLHMEAVKEREIRRDGGKNFEKDGTPRQGTLDDKLHRRSLTSKEGPLTVRMTAIGESWDLPQLKGNEAMLPKASTNRKSYLESLNLKLQNIQDRKKQELLISKAIEKINSELKIYSWHCYKRG</sequence>
<evidence type="ECO:0000259" key="3">
    <source>
        <dbReference type="Pfam" id="PF25164"/>
    </source>
</evidence>
<evidence type="ECO:0000259" key="2">
    <source>
        <dbReference type="Pfam" id="PF06054"/>
    </source>
</evidence>
<reference evidence="4 5" key="1">
    <citation type="journal article" date="2019" name="Anaerobe">
        <title>Detection of Robinsoniella peoriensis in multiple bone samples of a trauma patient.</title>
        <authorList>
            <person name="Schrottner P."/>
            <person name="Hartwich K."/>
            <person name="Bunk B."/>
            <person name="Schober I."/>
            <person name="Helbig S."/>
            <person name="Rudolph W.W."/>
            <person name="Gunzer F."/>
        </authorList>
    </citation>
    <scope>NUCLEOTIDE SEQUENCE [LARGE SCALE GENOMIC DNA]</scope>
    <source>
        <strain evidence="4 5">DSM 106044</strain>
    </source>
</reference>
<dbReference type="STRING" id="180332.GCA_000797495_03052"/>
<feature type="domain" description="Competence protein CoiA-like N-terminal" evidence="3">
    <location>
        <begin position="30"/>
        <end position="74"/>
    </location>
</feature>
<dbReference type="AlphaFoldDB" id="A0A4U8Q7P2"/>
<feature type="compositionally biased region" description="Basic and acidic residues" evidence="1">
    <location>
        <begin position="306"/>
        <end position="328"/>
    </location>
</feature>
<protein>
    <submittedName>
        <fullName evidence="4">Competence protein</fullName>
    </submittedName>
</protein>
<feature type="domain" description="Competence protein CoiA nuclease-like" evidence="2">
    <location>
        <begin position="81"/>
        <end position="172"/>
    </location>
</feature>
<name>A0A4U8Q7P2_9FIRM</name>
<dbReference type="Pfam" id="PF25164">
    <property type="entry name" value="CoiA_N"/>
    <property type="match status" value="1"/>
</dbReference>
<keyword evidence="5" id="KW-1185">Reference proteome</keyword>
<dbReference type="Pfam" id="PF06054">
    <property type="entry name" value="CoiA_nuc"/>
    <property type="match status" value="1"/>
</dbReference>
<accession>A0A4U8Q7P2</accession>
<dbReference type="Proteomes" id="UP000306509">
    <property type="component" value="Unassembled WGS sequence"/>
</dbReference>
<dbReference type="EMBL" id="QGQD01000058">
    <property type="protein sequence ID" value="TLD00143.1"/>
    <property type="molecule type" value="Genomic_DNA"/>
</dbReference>
<feature type="region of interest" description="Disordered" evidence="1">
    <location>
        <begin position="306"/>
        <end position="336"/>
    </location>
</feature>
<dbReference type="InterPro" id="IPR010330">
    <property type="entry name" value="CoiA_nuc"/>
</dbReference>
<evidence type="ECO:0000313" key="4">
    <source>
        <dbReference type="EMBL" id="TLD00143.1"/>
    </source>
</evidence>
<proteinExistence type="predicted"/>
<gene>
    <name evidence="4" type="ORF">DSM106044_02982</name>
</gene>
<evidence type="ECO:0000256" key="1">
    <source>
        <dbReference type="SAM" id="MobiDB-lite"/>
    </source>
</evidence>
<dbReference type="RefSeq" id="WP_138002741.1">
    <property type="nucleotide sequence ID" value="NZ_QGQD01000058.1"/>
</dbReference>
<organism evidence="4 5">
    <name type="scientific">Robinsoniella peoriensis</name>
    <dbReference type="NCBI Taxonomy" id="180332"/>
    <lineage>
        <taxon>Bacteria</taxon>
        <taxon>Bacillati</taxon>
        <taxon>Bacillota</taxon>
        <taxon>Clostridia</taxon>
        <taxon>Lachnospirales</taxon>
        <taxon>Lachnospiraceae</taxon>
        <taxon>Robinsoniella</taxon>
    </lineage>
</organism>
<evidence type="ECO:0000313" key="5">
    <source>
        <dbReference type="Proteomes" id="UP000306509"/>
    </source>
</evidence>
<comment type="caution">
    <text evidence="4">The sequence shown here is derived from an EMBL/GenBank/DDBJ whole genome shotgun (WGS) entry which is preliminary data.</text>
</comment>